<gene>
    <name evidence="2" type="ORF">EGN73_00030</name>
</gene>
<evidence type="ECO:0000313" key="2">
    <source>
        <dbReference type="EMBL" id="MBW3466204.1"/>
    </source>
</evidence>
<comment type="caution">
    <text evidence="2">The sequence shown here is derived from an EMBL/GenBank/DDBJ whole genome shotgun (WGS) entry which is preliminary data.</text>
</comment>
<evidence type="ECO:0000313" key="3">
    <source>
        <dbReference type="Proteomes" id="UP000727490"/>
    </source>
</evidence>
<proteinExistence type="predicted"/>
<dbReference type="AlphaFoldDB" id="A0A951IUH2"/>
<dbReference type="Pfam" id="PF14539">
    <property type="entry name" value="DUF4442"/>
    <property type="match status" value="1"/>
</dbReference>
<reference evidence="2 3" key="1">
    <citation type="journal article" date="2020" name="Syst. Appl. Microbiol.">
        <title>Arthrospiribacter ruber gen. nov., sp. nov., a novel bacterium isolated from Arthrospira cultures.</title>
        <authorList>
            <person name="Waleron M."/>
            <person name="Misztak A."/>
            <person name="Waleron M.M."/>
            <person name="Furmaniak M."/>
            <person name="Mrozik A."/>
            <person name="Waleron K."/>
        </authorList>
    </citation>
    <scope>NUCLEOTIDE SEQUENCE [LARGE SCALE GENOMIC DNA]</scope>
    <source>
        <strain evidence="2 3">DPMB0001</strain>
    </source>
</reference>
<keyword evidence="1" id="KW-1133">Transmembrane helix</keyword>
<dbReference type="InterPro" id="IPR027961">
    <property type="entry name" value="DUF4442"/>
</dbReference>
<feature type="transmembrane region" description="Helical" evidence="1">
    <location>
        <begin position="12"/>
        <end position="32"/>
    </location>
</feature>
<keyword evidence="1" id="KW-0472">Membrane</keyword>
<protein>
    <submittedName>
        <fullName evidence="2">DUF4442 domain-containing protein</fullName>
    </submittedName>
</protein>
<sequence>MKNKRYKKYKRLIRLLNIYPPYLFAGIRVVDYNDAFTYFKVKLKLTWYNRNLVGTAFGGSLYSMCDPFYMFILMINLGENYIVWDKTASIDFVKPGKGTVFAEFSINTDEIENIKKEVDLLGKKVFEFPCVVRDKRGEVIARLTKGVYVRRKNSLSS</sequence>
<keyword evidence="1" id="KW-0812">Transmembrane</keyword>
<dbReference type="EMBL" id="RPHB01000001">
    <property type="protein sequence ID" value="MBW3466204.1"/>
    <property type="molecule type" value="Genomic_DNA"/>
</dbReference>
<dbReference type="RefSeq" id="WP_219286003.1">
    <property type="nucleotide sequence ID" value="NZ_RPHB01000001.1"/>
</dbReference>
<evidence type="ECO:0000256" key="1">
    <source>
        <dbReference type="SAM" id="Phobius"/>
    </source>
</evidence>
<organism evidence="2 3">
    <name type="scientific">Arthrospiribacter ruber</name>
    <dbReference type="NCBI Taxonomy" id="2487934"/>
    <lineage>
        <taxon>Bacteria</taxon>
        <taxon>Pseudomonadati</taxon>
        <taxon>Bacteroidota</taxon>
        <taxon>Cytophagia</taxon>
        <taxon>Cytophagales</taxon>
        <taxon>Cyclobacteriaceae</taxon>
        <taxon>Arthrospiribacter</taxon>
    </lineage>
</organism>
<dbReference type="Proteomes" id="UP000727490">
    <property type="component" value="Unassembled WGS sequence"/>
</dbReference>
<name>A0A951IUH2_9BACT</name>
<feature type="transmembrane region" description="Helical" evidence="1">
    <location>
        <begin position="52"/>
        <end position="77"/>
    </location>
</feature>
<accession>A0A951IUH2</accession>
<keyword evidence="3" id="KW-1185">Reference proteome</keyword>